<dbReference type="Gene3D" id="3.90.550.10">
    <property type="entry name" value="Spore Coat Polysaccharide Biosynthesis Protein SpsA, Chain A"/>
    <property type="match status" value="1"/>
</dbReference>
<evidence type="ECO:0000256" key="10">
    <source>
        <dbReference type="ARBA" id="ARBA00060399"/>
    </source>
</evidence>
<dbReference type="PANTHER" id="PTHR11675:SF137">
    <property type="entry name" value="POLYPEPTIDE N-ACETYLGALACTOSAMINYLTRANSFERASE"/>
    <property type="match status" value="1"/>
</dbReference>
<dbReference type="InterPro" id="IPR001173">
    <property type="entry name" value="Glyco_trans_2-like"/>
</dbReference>
<feature type="region of interest" description="Disordered" evidence="12">
    <location>
        <begin position="1"/>
        <end position="50"/>
    </location>
</feature>
<feature type="non-terminal residue" evidence="17">
    <location>
        <position position="1"/>
    </location>
</feature>
<evidence type="ECO:0000256" key="1">
    <source>
        <dbReference type="ARBA" id="ARBA00001936"/>
    </source>
</evidence>
<name>A0A8J4WXY0_CLAMG</name>
<feature type="domain" description="Glycosyltransferase 2-like" evidence="13">
    <location>
        <begin position="846"/>
        <end position="1032"/>
    </location>
</feature>
<dbReference type="Gene3D" id="3.40.50.300">
    <property type="entry name" value="P-loop containing nucleotide triphosphate hydrolases"/>
    <property type="match status" value="1"/>
</dbReference>
<keyword evidence="7" id="KW-1015">Disulfide bond</keyword>
<sequence length="1122" mass="124612">MKVHKVSSRPKHEHRNTSKRHLKNKWRTQGKKLRLSDPSDHSPKPSTAKFENVLANRQQKPKVKRLQKAYTKATTVTSEDGHLLQAKAQAVSAPFPHVHTNGGTELEMGSDSEDSQDWRSYANSILQNGLERDGGEGNSVSNQLQEEEGIEYHAQYDSSQNHTVLVLKQGQSLCFRGKCLLTCLSGRVEVMGFTIEQGQQPYPLFSPSSHCPLTIRAMADCTASSKSRKESRLEAKAIVRKYLLSEPRKRLLSEVDADSCVVLLQPLDTPLTRVFGSFSELSHLFGLNWKELCSQAEVHNPALSSVGVTALQGSCARGLVVSDSYKEALSSLLSAWEGDYDRCPVILVCGAKNSGKSTFNRHLINSLLNLTASVEYLECDLGQTEFTPPGCLSLITVTEPLLGPPFTHQREPEHMVYYGQADCQADLDRYLDSLKSLWRHYSGENPVIINTMGWVKGHGFQVLVDLIRLFSVTHVVQLSYGDTPQCRTLTPDFMRSARGWHTHPPAQSAMPDEPADQLTAQGHALLGIHSEFEGAGTSGEMRHQRSNELRDLALLGYFSQLQSTEPGPVRPLHCFTPYQVPQSAIALGVTHCDVAPNHILYAANASLVALCCLNEKVAGRGGPVLLSQTPICQCVGLGVLRGVDMARGLYFLVTPVPPATLRQVNCLLLGEITLPKILLTVQLAILGGVLFMLVLVVLQKDVGGGSQDPWFPDLSNRKEQVLEFVRGAVNNLPFQIPGQPGTPQLPSGGNVDKNCPSGFYTEAELRPWFERPSEDPQSQGAGGDGFREDNLSPDEVKEKEEGMTKQCFNQFASDRISLHRSLGDDTRPPECVERKFPRCPPLPTTSVIIVFHNEAWSTLLRTVYSVLHTAPAIMLKEIILVDDASTAGHLQSHLDEYVKMLKVVKVVRQVERKGLITARMLGASHAQGDVLTFLDSHCECFHGWLEPLLARIVEEPTAVVSPEINTIDLNTFKFMKPVATARAHNRGNFDWSLTFGWEPIPHYEQAKRKDETYPVKTPAFAGGLFSISKAYFEEIGTYDDQMEIWGGENVEMSFRVWQCGGQLEIIPCSVVGHVFRTKSPHTFPKGTEVIVRNQVRLAEVWMDNYKQIFYRRNPNAAKMARE</sequence>
<dbReference type="Pfam" id="PF25467">
    <property type="entry name" value="NOL9_C"/>
    <property type="match status" value="1"/>
</dbReference>
<evidence type="ECO:0000259" key="14">
    <source>
        <dbReference type="Pfam" id="PF16575"/>
    </source>
</evidence>
<evidence type="ECO:0000256" key="5">
    <source>
        <dbReference type="ARBA" id="ARBA00022989"/>
    </source>
</evidence>
<evidence type="ECO:0000259" key="13">
    <source>
        <dbReference type="Pfam" id="PF00535"/>
    </source>
</evidence>
<evidence type="ECO:0000256" key="4">
    <source>
        <dbReference type="ARBA" id="ARBA00022968"/>
    </source>
</evidence>
<feature type="domain" description="NOL9 C-terminal" evidence="16">
    <location>
        <begin position="576"/>
        <end position="675"/>
    </location>
</feature>
<dbReference type="PANTHER" id="PTHR11675">
    <property type="entry name" value="N-ACETYLGALACTOSAMINYLTRANSFERASE"/>
    <property type="match status" value="1"/>
</dbReference>
<dbReference type="InterPro" id="IPR029044">
    <property type="entry name" value="Nucleotide-diphossugar_trans"/>
</dbReference>
<comment type="subcellular location">
    <subcellularLocation>
        <location evidence="10">Endomembrane system</location>
        <topology evidence="10">Single-pass type II membrane protein</topology>
    </subcellularLocation>
</comment>
<dbReference type="Pfam" id="PF00535">
    <property type="entry name" value="Glycos_transf_2"/>
    <property type="match status" value="1"/>
</dbReference>
<keyword evidence="3" id="KW-0812">Transmembrane</keyword>
<protein>
    <recommendedName>
        <fullName evidence="11">Polynucleotide 5'-hydroxyl-kinase NOL9</fullName>
    </recommendedName>
</protein>
<keyword evidence="9" id="KW-0464">Manganese</keyword>
<dbReference type="InterPro" id="IPR045885">
    <property type="entry name" value="GalNAc-T"/>
</dbReference>
<dbReference type="GO" id="GO:0005794">
    <property type="term" value="C:Golgi apparatus"/>
    <property type="evidence" value="ECO:0007669"/>
    <property type="project" value="TreeGrafter"/>
</dbReference>
<dbReference type="InterPro" id="IPR057570">
    <property type="entry name" value="NOL9_C"/>
</dbReference>
<comment type="similarity">
    <text evidence="2">Belongs to the glycosyltransferase 2 family. GalNAc-T subfamily.</text>
</comment>
<keyword evidence="4" id="KW-0735">Signal-anchor</keyword>
<dbReference type="CDD" id="cd02510">
    <property type="entry name" value="pp-GalNAc-T"/>
    <property type="match status" value="1"/>
</dbReference>
<dbReference type="SUPFAM" id="SSF52540">
    <property type="entry name" value="P-loop containing nucleoside triphosphate hydrolases"/>
    <property type="match status" value="1"/>
</dbReference>
<dbReference type="SUPFAM" id="SSF53448">
    <property type="entry name" value="Nucleotide-diphospho-sugar transferases"/>
    <property type="match status" value="1"/>
</dbReference>
<proteinExistence type="inferred from homology"/>
<feature type="compositionally biased region" description="Basic residues" evidence="12">
    <location>
        <begin position="1"/>
        <end position="33"/>
    </location>
</feature>
<dbReference type="GO" id="GO:0006493">
    <property type="term" value="P:protein O-linked glycosylation"/>
    <property type="evidence" value="ECO:0007669"/>
    <property type="project" value="TreeGrafter"/>
</dbReference>
<evidence type="ECO:0000259" key="16">
    <source>
        <dbReference type="Pfam" id="PF25467"/>
    </source>
</evidence>
<evidence type="ECO:0000256" key="12">
    <source>
        <dbReference type="SAM" id="MobiDB-lite"/>
    </source>
</evidence>
<evidence type="ECO:0000256" key="9">
    <source>
        <dbReference type="ARBA" id="ARBA00023211"/>
    </source>
</evidence>
<evidence type="ECO:0000256" key="2">
    <source>
        <dbReference type="ARBA" id="ARBA00005680"/>
    </source>
</evidence>
<dbReference type="Pfam" id="PF16575">
    <property type="entry name" value="CLP1_P"/>
    <property type="match status" value="1"/>
</dbReference>
<dbReference type="Pfam" id="PF24419">
    <property type="entry name" value="Cupin_NOL9"/>
    <property type="match status" value="1"/>
</dbReference>
<gene>
    <name evidence="17" type="primary">nol9</name>
    <name evidence="17" type="ORF">DAT39_015219</name>
</gene>
<dbReference type="FunFam" id="3.90.550.10:FF:000053">
    <property type="entry name" value="Polypeptide N-acetylgalactosaminyltransferase"/>
    <property type="match status" value="1"/>
</dbReference>
<evidence type="ECO:0000256" key="11">
    <source>
        <dbReference type="ARBA" id="ARBA00071212"/>
    </source>
</evidence>
<evidence type="ECO:0000256" key="8">
    <source>
        <dbReference type="ARBA" id="ARBA00023180"/>
    </source>
</evidence>
<keyword evidence="5" id="KW-1133">Transmembrane helix</keyword>
<organism evidence="17 18">
    <name type="scientific">Clarias magur</name>
    <name type="common">Asian catfish</name>
    <name type="synonym">Macropteronotus magur</name>
    <dbReference type="NCBI Taxonomy" id="1594786"/>
    <lineage>
        <taxon>Eukaryota</taxon>
        <taxon>Metazoa</taxon>
        <taxon>Chordata</taxon>
        <taxon>Craniata</taxon>
        <taxon>Vertebrata</taxon>
        <taxon>Euteleostomi</taxon>
        <taxon>Actinopterygii</taxon>
        <taxon>Neopterygii</taxon>
        <taxon>Teleostei</taxon>
        <taxon>Ostariophysi</taxon>
        <taxon>Siluriformes</taxon>
        <taxon>Clariidae</taxon>
        <taxon>Clarias</taxon>
    </lineage>
</organism>
<comment type="cofactor">
    <cofactor evidence="1">
        <name>Mn(2+)</name>
        <dbReference type="ChEBI" id="CHEBI:29035"/>
    </cofactor>
</comment>
<keyword evidence="8" id="KW-0325">Glycoprotein</keyword>
<keyword evidence="6" id="KW-0472">Membrane</keyword>
<feature type="compositionally biased region" description="Basic and acidic residues" evidence="12">
    <location>
        <begin position="34"/>
        <end position="43"/>
    </location>
</feature>
<feature type="domain" description="Clp1 P-loop" evidence="14">
    <location>
        <begin position="350"/>
        <end position="480"/>
    </location>
</feature>
<reference evidence="17" key="1">
    <citation type="submission" date="2020-07" db="EMBL/GenBank/DDBJ databases">
        <title>Clarias magur genome sequencing, assembly and annotation.</title>
        <authorList>
            <person name="Kushwaha B."/>
            <person name="Kumar R."/>
            <person name="Das P."/>
            <person name="Joshi C.G."/>
            <person name="Kumar D."/>
            <person name="Nagpure N.S."/>
            <person name="Pandey M."/>
            <person name="Agarwal S."/>
            <person name="Srivastava S."/>
            <person name="Singh M."/>
            <person name="Sahoo L."/>
            <person name="Jayasankar P."/>
            <person name="Meher P.K."/>
            <person name="Koringa P.G."/>
            <person name="Iquebal M.A."/>
            <person name="Das S.P."/>
            <person name="Bit A."/>
            <person name="Patnaik S."/>
            <person name="Patel N."/>
            <person name="Shah T.M."/>
            <person name="Hinsu A."/>
            <person name="Jena J.K."/>
        </authorList>
    </citation>
    <scope>NUCLEOTIDE SEQUENCE</scope>
    <source>
        <strain evidence="17">CIFAMagur01</strain>
        <tissue evidence="17">Testis</tissue>
    </source>
</reference>
<dbReference type="OrthoDB" id="2405412at2759"/>
<evidence type="ECO:0000313" key="17">
    <source>
        <dbReference type="EMBL" id="KAF5895081.1"/>
    </source>
</evidence>
<evidence type="ECO:0000313" key="18">
    <source>
        <dbReference type="Proteomes" id="UP000727407"/>
    </source>
</evidence>
<feature type="compositionally biased region" description="Basic and acidic residues" evidence="12">
    <location>
        <begin position="785"/>
        <end position="802"/>
    </location>
</feature>
<comment type="caution">
    <text evidence="17">The sequence shown here is derived from an EMBL/GenBank/DDBJ whole genome shotgun (WGS) entry which is preliminary data.</text>
</comment>
<feature type="region of interest" description="Disordered" evidence="12">
    <location>
        <begin position="771"/>
        <end position="802"/>
    </location>
</feature>
<dbReference type="InterPro" id="IPR027417">
    <property type="entry name" value="P-loop_NTPase"/>
</dbReference>
<dbReference type="Proteomes" id="UP000727407">
    <property type="component" value="Unassembled WGS sequence"/>
</dbReference>
<keyword evidence="18" id="KW-1185">Reference proteome</keyword>
<evidence type="ECO:0000256" key="7">
    <source>
        <dbReference type="ARBA" id="ARBA00023157"/>
    </source>
</evidence>
<feature type="domain" description="NOL9 N-terminal" evidence="15">
    <location>
        <begin position="155"/>
        <end position="286"/>
    </location>
</feature>
<accession>A0A8J4WXY0</accession>
<dbReference type="InterPro" id="IPR032319">
    <property type="entry name" value="CLP1_P"/>
</dbReference>
<dbReference type="EMBL" id="QNUK01000342">
    <property type="protein sequence ID" value="KAF5895081.1"/>
    <property type="molecule type" value="Genomic_DNA"/>
</dbReference>
<dbReference type="InterPro" id="IPR057573">
    <property type="entry name" value="NOL9_N"/>
</dbReference>
<evidence type="ECO:0000259" key="15">
    <source>
        <dbReference type="Pfam" id="PF24419"/>
    </source>
</evidence>
<evidence type="ECO:0000256" key="3">
    <source>
        <dbReference type="ARBA" id="ARBA00022692"/>
    </source>
</evidence>
<dbReference type="AlphaFoldDB" id="A0A8J4WXY0"/>
<evidence type="ECO:0000256" key="6">
    <source>
        <dbReference type="ARBA" id="ARBA00023136"/>
    </source>
</evidence>
<dbReference type="GO" id="GO:0004653">
    <property type="term" value="F:polypeptide N-acetylgalactosaminyltransferase activity"/>
    <property type="evidence" value="ECO:0007669"/>
    <property type="project" value="TreeGrafter"/>
</dbReference>